<dbReference type="EMBL" id="CP022474">
    <property type="protein sequence ID" value="ASN60368.1"/>
    <property type="molecule type" value="Genomic_DNA"/>
</dbReference>
<keyword evidence="7" id="KW-1185">Reference proteome</keyword>
<dbReference type="EMBL" id="AP024685">
    <property type="protein sequence ID" value="BCX29991.1"/>
    <property type="molecule type" value="Genomic_DNA"/>
</dbReference>
<reference evidence="3 6" key="2">
    <citation type="submission" date="2018-07" db="EMBL/GenBank/DDBJ databases">
        <title>Lactobacillus curvatus genome sequence.</title>
        <authorList>
            <person name="Prechtl R."/>
        </authorList>
    </citation>
    <scope>NUCLEOTIDE SEQUENCE [LARGE SCALE GENOMIC DNA]</scope>
    <source>
        <strain evidence="3 6">TMW 1.1928</strain>
    </source>
</reference>
<dbReference type="RefSeq" id="WP_004271163.1">
    <property type="nucleotide sequence ID" value="NZ_AP024685.1"/>
</dbReference>
<dbReference type="Proteomes" id="UP000199749">
    <property type="component" value="Chromosome"/>
</dbReference>
<dbReference type="OrthoDB" id="2315763at2"/>
<dbReference type="STRING" id="28038.BCY75_08670"/>
<evidence type="ECO:0008006" key="8">
    <source>
        <dbReference type="Google" id="ProtNLM"/>
    </source>
</evidence>
<dbReference type="AlphaFoldDB" id="A0A0B2XI06"/>
<evidence type="ECO:0000313" key="3">
    <source>
        <dbReference type="EMBL" id="AXN36078.1"/>
    </source>
</evidence>
<dbReference type="EMBL" id="CP031003">
    <property type="protein sequence ID" value="AXN36078.1"/>
    <property type="molecule type" value="Genomic_DNA"/>
</dbReference>
<organism evidence="2 5">
    <name type="scientific">Latilactobacillus curvatus</name>
    <name type="common">Lactobacillus curvatus</name>
    <dbReference type="NCBI Taxonomy" id="28038"/>
    <lineage>
        <taxon>Bacteria</taxon>
        <taxon>Bacillati</taxon>
        <taxon>Bacillota</taxon>
        <taxon>Bacilli</taxon>
        <taxon>Lactobacillales</taxon>
        <taxon>Lactobacillaceae</taxon>
        <taxon>Latilactobacillus</taxon>
    </lineage>
</organism>
<gene>
    <name evidence="2" type="ORF">CG419_06800</name>
    <name evidence="3" type="ORF">DT351_06745</name>
    <name evidence="4" type="ORF">LTWDN19_05580</name>
</gene>
<dbReference type="Proteomes" id="UP000257607">
    <property type="component" value="Chromosome"/>
</dbReference>
<protein>
    <recommendedName>
        <fullName evidence="8">Integral membrane protein</fullName>
    </recommendedName>
</protein>
<evidence type="ECO:0000313" key="7">
    <source>
        <dbReference type="Proteomes" id="UP000825100"/>
    </source>
</evidence>
<feature type="transmembrane region" description="Helical" evidence="1">
    <location>
        <begin position="93"/>
        <end position="110"/>
    </location>
</feature>
<dbReference type="GeneID" id="49610090"/>
<dbReference type="KEGG" id="lcv:FBA2_03810"/>
<keyword evidence="1" id="KW-0812">Transmembrane</keyword>
<reference evidence="4 7" key="3">
    <citation type="submission" date="2021-05" db="EMBL/GenBank/DDBJ databases">
        <title>Complete Genome Sequence of Latilactobacillus sp. Strain WDN19, a High D-Aspartate-producing Lactic Acid Bacterium Isolated from a Japanese Pickle.</title>
        <authorList>
            <person name="Kajitani K."/>
            <person name="Takahashi S."/>
        </authorList>
    </citation>
    <scope>NUCLEOTIDE SEQUENCE [LARGE SCALE GENOMIC DNA]</scope>
    <source>
        <strain evidence="4 7">WDN19</strain>
    </source>
</reference>
<keyword evidence="1" id="KW-1133">Transmembrane helix</keyword>
<feature type="transmembrane region" description="Helical" evidence="1">
    <location>
        <begin position="67"/>
        <end position="87"/>
    </location>
</feature>
<keyword evidence="1" id="KW-0472">Membrane</keyword>
<reference evidence="2 5" key="1">
    <citation type="submission" date="2017-07" db="EMBL/GenBank/DDBJ databases">
        <title>Lactobacillus curvatus MRS6 whole genome.</title>
        <authorList>
            <person name="Jans C."/>
            <person name="Lagler S."/>
            <person name="Lacroix C."/>
            <person name="Meile L."/>
            <person name="Stevens M.J.A."/>
        </authorList>
    </citation>
    <scope>NUCLEOTIDE SEQUENCE [LARGE SCALE GENOMIC DNA]</scope>
    <source>
        <strain evidence="2 5">MRS6</strain>
    </source>
</reference>
<evidence type="ECO:0000313" key="2">
    <source>
        <dbReference type="EMBL" id="ASN60368.1"/>
    </source>
</evidence>
<evidence type="ECO:0000313" key="4">
    <source>
        <dbReference type="EMBL" id="BCX29991.1"/>
    </source>
</evidence>
<sequence length="113" mass="13408">MTKFMNNRYLKMDWVRYLLVAILLAVVLPLVFGVLHIDKTWRIGLLFMAVNGCAAFMIGYRVQKTHAAWYHILYLPILFGLMVVVRYADYNYWFVPIYCLLSYLGINTAYERR</sequence>
<proteinExistence type="predicted"/>
<evidence type="ECO:0000313" key="6">
    <source>
        <dbReference type="Proteomes" id="UP000257607"/>
    </source>
</evidence>
<name>A0A0B2XI06_LATCU</name>
<accession>A0A0B2XI06</accession>
<dbReference type="Proteomes" id="UP000825100">
    <property type="component" value="Chromosome"/>
</dbReference>
<feature type="transmembrane region" description="Helical" evidence="1">
    <location>
        <begin position="43"/>
        <end position="60"/>
    </location>
</feature>
<evidence type="ECO:0000313" key="5">
    <source>
        <dbReference type="Proteomes" id="UP000199749"/>
    </source>
</evidence>
<evidence type="ECO:0000256" key="1">
    <source>
        <dbReference type="SAM" id="Phobius"/>
    </source>
</evidence>